<feature type="chain" id="PRO_5012815345" evidence="1">
    <location>
        <begin position="20"/>
        <end position="190"/>
    </location>
</feature>
<sequence length="190" mass="20458">MRLALTVFSAISLTSLSIATPSAPQLASADVLYWPVTSSQPSSLARISYDVTSLTSDVISFSPPNPVDHNNKQQSEIRDQNEDLVRVGLYISTPENSRQWVGTLTTRSSLAGNGGIGPTLRLHLDPSDNEVYQVSVLPPLSATNASGTVNPTIELVSSEVGPYPHLNRPIVVGPDGKNSEELIEKTFFQK</sequence>
<reference evidence="3" key="1">
    <citation type="journal article" date="2017" name="Genome Biol.">
        <title>Comparative genomics reveals high biological diversity and specific adaptations in the industrially and medically important fungal genus Aspergillus.</title>
        <authorList>
            <person name="de Vries R.P."/>
            <person name="Riley R."/>
            <person name="Wiebenga A."/>
            <person name="Aguilar-Osorio G."/>
            <person name="Amillis S."/>
            <person name="Uchima C.A."/>
            <person name="Anderluh G."/>
            <person name="Asadollahi M."/>
            <person name="Askin M."/>
            <person name="Barry K."/>
            <person name="Battaglia E."/>
            <person name="Bayram O."/>
            <person name="Benocci T."/>
            <person name="Braus-Stromeyer S.A."/>
            <person name="Caldana C."/>
            <person name="Canovas D."/>
            <person name="Cerqueira G.C."/>
            <person name="Chen F."/>
            <person name="Chen W."/>
            <person name="Choi C."/>
            <person name="Clum A."/>
            <person name="Dos Santos R.A."/>
            <person name="Damasio A.R."/>
            <person name="Diallinas G."/>
            <person name="Emri T."/>
            <person name="Fekete E."/>
            <person name="Flipphi M."/>
            <person name="Freyberg S."/>
            <person name="Gallo A."/>
            <person name="Gournas C."/>
            <person name="Habgood R."/>
            <person name="Hainaut M."/>
            <person name="Harispe M.L."/>
            <person name="Henrissat B."/>
            <person name="Hilden K.S."/>
            <person name="Hope R."/>
            <person name="Hossain A."/>
            <person name="Karabika E."/>
            <person name="Karaffa L."/>
            <person name="Karanyi Z."/>
            <person name="Krasevec N."/>
            <person name="Kuo A."/>
            <person name="Kusch H."/>
            <person name="LaButti K."/>
            <person name="Lagendijk E.L."/>
            <person name="Lapidus A."/>
            <person name="Levasseur A."/>
            <person name="Lindquist E."/>
            <person name="Lipzen A."/>
            <person name="Logrieco A.F."/>
            <person name="MacCabe A."/>
            <person name="Maekelae M.R."/>
            <person name="Malavazi I."/>
            <person name="Melin P."/>
            <person name="Meyer V."/>
            <person name="Mielnichuk N."/>
            <person name="Miskei M."/>
            <person name="Molnar A.P."/>
            <person name="Mule G."/>
            <person name="Ngan C.Y."/>
            <person name="Orejas M."/>
            <person name="Orosz E."/>
            <person name="Ouedraogo J.P."/>
            <person name="Overkamp K.M."/>
            <person name="Park H.-S."/>
            <person name="Perrone G."/>
            <person name="Piumi F."/>
            <person name="Punt P.J."/>
            <person name="Ram A.F."/>
            <person name="Ramon A."/>
            <person name="Rauscher S."/>
            <person name="Record E."/>
            <person name="Riano-Pachon D.M."/>
            <person name="Robert V."/>
            <person name="Roehrig J."/>
            <person name="Ruller R."/>
            <person name="Salamov A."/>
            <person name="Salih N.S."/>
            <person name="Samson R.A."/>
            <person name="Sandor E."/>
            <person name="Sanguinetti M."/>
            <person name="Schuetze T."/>
            <person name="Sepcic K."/>
            <person name="Shelest E."/>
            <person name="Sherlock G."/>
            <person name="Sophianopoulou V."/>
            <person name="Squina F.M."/>
            <person name="Sun H."/>
            <person name="Susca A."/>
            <person name="Todd R.B."/>
            <person name="Tsang A."/>
            <person name="Unkles S.E."/>
            <person name="van de Wiele N."/>
            <person name="van Rossen-Uffink D."/>
            <person name="Oliveira J.V."/>
            <person name="Vesth T.C."/>
            <person name="Visser J."/>
            <person name="Yu J.-H."/>
            <person name="Zhou M."/>
            <person name="Andersen M.R."/>
            <person name="Archer D.B."/>
            <person name="Baker S.E."/>
            <person name="Benoit I."/>
            <person name="Brakhage A.A."/>
            <person name="Braus G.H."/>
            <person name="Fischer R."/>
            <person name="Frisvad J.C."/>
            <person name="Goldman G.H."/>
            <person name="Houbraken J."/>
            <person name="Oakley B."/>
            <person name="Pocsi I."/>
            <person name="Scazzocchio C."/>
            <person name="Seiboth B."/>
            <person name="vanKuyk P.A."/>
            <person name="Wortman J."/>
            <person name="Dyer P.S."/>
            <person name="Grigoriev I.V."/>
        </authorList>
    </citation>
    <scope>NUCLEOTIDE SEQUENCE [LARGE SCALE GENOMIC DNA]</scope>
    <source>
        <strain evidence="3">DTO 134E9</strain>
    </source>
</reference>
<dbReference type="PANTHER" id="PTHR39219">
    <property type="entry name" value="ER MEMBRANE PROTEIN COMPLEX SUBUNIT 10"/>
    <property type="match status" value="1"/>
</dbReference>
<dbReference type="OrthoDB" id="1894652at2759"/>
<dbReference type="GeneID" id="63751825"/>
<dbReference type="VEuPathDB" id="FungiDB:ASPWEDRAFT_43196"/>
<protein>
    <submittedName>
        <fullName evidence="2">Uncharacterized protein</fullName>
    </submittedName>
</protein>
<dbReference type="AlphaFoldDB" id="A0A1L9RDX4"/>
<dbReference type="EMBL" id="KV878214">
    <property type="protein sequence ID" value="OJJ33126.1"/>
    <property type="molecule type" value="Genomic_DNA"/>
</dbReference>
<evidence type="ECO:0000313" key="2">
    <source>
        <dbReference type="EMBL" id="OJJ33126.1"/>
    </source>
</evidence>
<keyword evidence="3" id="KW-1185">Reference proteome</keyword>
<name>A0A1L9RDX4_ASPWE</name>
<dbReference type="PANTHER" id="PTHR39219:SF1">
    <property type="entry name" value="ER MEMBRANE PROTEIN COMPLEX SUBUNIT 10"/>
    <property type="match status" value="1"/>
</dbReference>
<gene>
    <name evidence="2" type="ORF">ASPWEDRAFT_43196</name>
</gene>
<proteinExistence type="predicted"/>
<organism evidence="2 3">
    <name type="scientific">Aspergillus wentii DTO 134E9</name>
    <dbReference type="NCBI Taxonomy" id="1073089"/>
    <lineage>
        <taxon>Eukaryota</taxon>
        <taxon>Fungi</taxon>
        <taxon>Dikarya</taxon>
        <taxon>Ascomycota</taxon>
        <taxon>Pezizomycotina</taxon>
        <taxon>Eurotiomycetes</taxon>
        <taxon>Eurotiomycetidae</taxon>
        <taxon>Eurotiales</taxon>
        <taxon>Aspergillaceae</taxon>
        <taxon>Aspergillus</taxon>
        <taxon>Aspergillus subgen. Cremei</taxon>
    </lineage>
</organism>
<accession>A0A1L9RDX4</accession>
<feature type="signal peptide" evidence="1">
    <location>
        <begin position="1"/>
        <end position="19"/>
    </location>
</feature>
<evidence type="ECO:0000256" key="1">
    <source>
        <dbReference type="SAM" id="SignalP"/>
    </source>
</evidence>
<evidence type="ECO:0000313" key="3">
    <source>
        <dbReference type="Proteomes" id="UP000184383"/>
    </source>
</evidence>
<dbReference type="STRING" id="1073089.A0A1L9RDX4"/>
<keyword evidence="1" id="KW-0732">Signal</keyword>
<dbReference type="RefSeq" id="XP_040686803.1">
    <property type="nucleotide sequence ID" value="XM_040835977.1"/>
</dbReference>
<dbReference type="Proteomes" id="UP000184383">
    <property type="component" value="Unassembled WGS sequence"/>
</dbReference>